<reference evidence="2 3" key="1">
    <citation type="submission" date="2017-08" db="EMBL/GenBank/DDBJ databases">
        <authorList>
            <person name="de Groot N.N."/>
        </authorList>
    </citation>
    <scope>NUCLEOTIDE SEQUENCE [LARGE SCALE GENOMIC DNA]</scope>
    <source>
        <strain evidence="2 3">JC228</strain>
    </source>
</reference>
<evidence type="ECO:0000259" key="1">
    <source>
        <dbReference type="PROSITE" id="PS51464"/>
    </source>
</evidence>
<dbReference type="Gene3D" id="3.40.50.10490">
    <property type="entry name" value="Glucose-6-phosphate isomerase like protein, domain 1"/>
    <property type="match status" value="1"/>
</dbReference>
<accession>A0A285CPH7</accession>
<dbReference type="PANTHER" id="PTHR30390">
    <property type="entry name" value="SEDOHEPTULOSE 7-PHOSPHATE ISOMERASE / DNAA INITIATOR-ASSOCIATING FACTOR FOR REPLICATION INITIATION"/>
    <property type="match status" value="1"/>
</dbReference>
<dbReference type="NCBIfam" id="NF002805">
    <property type="entry name" value="PRK02947.1"/>
    <property type="match status" value="1"/>
</dbReference>
<gene>
    <name evidence="2" type="ORF">SAMN05877753_10379</name>
</gene>
<dbReference type="InterPro" id="IPR001347">
    <property type="entry name" value="SIS_dom"/>
</dbReference>
<dbReference type="RefSeq" id="WP_097158025.1">
    <property type="nucleotide sequence ID" value="NZ_JBEPMQ010000002.1"/>
</dbReference>
<organism evidence="2 3">
    <name type="scientific">Bacillus oleivorans</name>
    <dbReference type="NCBI Taxonomy" id="1448271"/>
    <lineage>
        <taxon>Bacteria</taxon>
        <taxon>Bacillati</taxon>
        <taxon>Bacillota</taxon>
        <taxon>Bacilli</taxon>
        <taxon>Bacillales</taxon>
        <taxon>Bacillaceae</taxon>
        <taxon>Bacillus</taxon>
    </lineage>
</organism>
<dbReference type="GO" id="GO:0097367">
    <property type="term" value="F:carbohydrate derivative binding"/>
    <property type="evidence" value="ECO:0007669"/>
    <property type="project" value="InterPro"/>
</dbReference>
<dbReference type="CDD" id="cd05013">
    <property type="entry name" value="SIS_RpiR"/>
    <property type="match status" value="1"/>
</dbReference>
<dbReference type="PROSITE" id="PS51464">
    <property type="entry name" value="SIS"/>
    <property type="match status" value="1"/>
</dbReference>
<dbReference type="OrthoDB" id="9805185at2"/>
<dbReference type="Proteomes" id="UP000219546">
    <property type="component" value="Unassembled WGS sequence"/>
</dbReference>
<dbReference type="AlphaFoldDB" id="A0A285CPH7"/>
<dbReference type="EMBL" id="OAOP01000003">
    <property type="protein sequence ID" value="SNX69490.1"/>
    <property type="molecule type" value="Genomic_DNA"/>
</dbReference>
<keyword evidence="3" id="KW-1185">Reference proteome</keyword>
<dbReference type="PANTHER" id="PTHR30390:SF7">
    <property type="entry name" value="PHOSPHOHEPTOSE ISOMERASE"/>
    <property type="match status" value="1"/>
</dbReference>
<dbReference type="GO" id="GO:1901135">
    <property type="term" value="P:carbohydrate derivative metabolic process"/>
    <property type="evidence" value="ECO:0007669"/>
    <property type="project" value="InterPro"/>
</dbReference>
<proteinExistence type="predicted"/>
<dbReference type="InterPro" id="IPR050099">
    <property type="entry name" value="SIS_GmhA/DiaA_subfam"/>
</dbReference>
<dbReference type="InterPro" id="IPR035472">
    <property type="entry name" value="RpiR-like_SIS"/>
</dbReference>
<evidence type="ECO:0000313" key="2">
    <source>
        <dbReference type="EMBL" id="SNX69490.1"/>
    </source>
</evidence>
<name>A0A285CPH7_9BACI</name>
<sequence>MSAINDYKEYVKNKLESVFNEQTDNILKGADLIKESVKKGGRLYVFGTGHSHLVAEEIYNRAGGLALVTAILEPSLMLHEQPNKSTYVERLNGYAEVLLKMNNLSEKDTLMVISNSGRNAVPVEMAIKAKEMGVSVIALTSLKHSTAVESRHESGKRLFEVAEVVIDNGADYGDATFNIEGLHTPTGSISSITGTAIAQTLIVATLEKLVKDGIQPPVFKSSNADGADQYNDEIFAKYVK</sequence>
<feature type="domain" description="SIS" evidence="1">
    <location>
        <begin position="33"/>
        <end position="216"/>
    </location>
</feature>
<dbReference type="Pfam" id="PF13580">
    <property type="entry name" value="SIS_2"/>
    <property type="match status" value="1"/>
</dbReference>
<dbReference type="InterPro" id="IPR046348">
    <property type="entry name" value="SIS_dom_sf"/>
</dbReference>
<protein>
    <submittedName>
        <fullName evidence="2">Uncharacterized phosphosugar-binding protein</fullName>
    </submittedName>
</protein>
<dbReference type="SUPFAM" id="SSF53697">
    <property type="entry name" value="SIS domain"/>
    <property type="match status" value="1"/>
</dbReference>
<evidence type="ECO:0000313" key="3">
    <source>
        <dbReference type="Proteomes" id="UP000219546"/>
    </source>
</evidence>